<feature type="domain" description="Glycosyl hydrolase family 31 C-terminal" evidence="9">
    <location>
        <begin position="587"/>
        <end position="685"/>
    </location>
</feature>
<dbReference type="PANTHER" id="PTHR22762">
    <property type="entry name" value="ALPHA-GLUCOSIDASE"/>
    <property type="match status" value="1"/>
</dbReference>
<dbReference type="GO" id="GO:0030246">
    <property type="term" value="F:carbohydrate binding"/>
    <property type="evidence" value="ECO:0007669"/>
    <property type="project" value="InterPro"/>
</dbReference>
<evidence type="ECO:0000256" key="1">
    <source>
        <dbReference type="ARBA" id="ARBA00007806"/>
    </source>
</evidence>
<name>A0A840F577_9SPHN</name>
<dbReference type="Pfam" id="PF13802">
    <property type="entry name" value="Gal_mutarotas_2"/>
    <property type="match status" value="1"/>
</dbReference>
<reference evidence="10 11" key="1">
    <citation type="submission" date="2020-08" db="EMBL/GenBank/DDBJ databases">
        <title>Genomic Encyclopedia of Type Strains, Phase IV (KMG-IV): sequencing the most valuable type-strain genomes for metagenomic binning, comparative biology and taxonomic classification.</title>
        <authorList>
            <person name="Goeker M."/>
        </authorList>
    </citation>
    <scope>NUCLEOTIDE SEQUENCE [LARGE SCALE GENOMIC DNA]</scope>
    <source>
        <strain evidence="10 11">YC6723</strain>
    </source>
</reference>
<dbReference type="InterPro" id="IPR017853">
    <property type="entry name" value="GH"/>
</dbReference>
<protein>
    <submittedName>
        <fullName evidence="10">Alpha-glucosidase</fullName>
        <ecNumber evidence="10">3.2.1.20</ecNumber>
    </submittedName>
</protein>
<keyword evidence="3 4" id="KW-0326">Glycosidase</keyword>
<dbReference type="InterPro" id="IPR048395">
    <property type="entry name" value="Glyco_hydro_31_C"/>
</dbReference>
<dbReference type="InterPro" id="IPR033403">
    <property type="entry name" value="DUF5110"/>
</dbReference>
<evidence type="ECO:0000259" key="8">
    <source>
        <dbReference type="Pfam" id="PF17137"/>
    </source>
</evidence>
<dbReference type="EC" id="3.2.1.20" evidence="10"/>
<feature type="domain" description="Glycoside hydrolase family 31 N-terminal" evidence="7">
    <location>
        <begin position="43"/>
        <end position="203"/>
    </location>
</feature>
<accession>A0A840F577</accession>
<dbReference type="Pfam" id="PF01055">
    <property type="entry name" value="Glyco_hydro_31_2nd"/>
    <property type="match status" value="1"/>
</dbReference>
<proteinExistence type="inferred from homology"/>
<gene>
    <name evidence="10" type="ORF">GGQ80_002356</name>
</gene>
<evidence type="ECO:0000256" key="5">
    <source>
        <dbReference type="SAM" id="SignalP"/>
    </source>
</evidence>
<evidence type="ECO:0000256" key="3">
    <source>
        <dbReference type="ARBA" id="ARBA00023295"/>
    </source>
</evidence>
<keyword evidence="11" id="KW-1185">Reference proteome</keyword>
<evidence type="ECO:0000313" key="11">
    <source>
        <dbReference type="Proteomes" id="UP000529795"/>
    </source>
</evidence>
<dbReference type="EMBL" id="JACIEV010000006">
    <property type="protein sequence ID" value="MBB4154443.1"/>
    <property type="molecule type" value="Genomic_DNA"/>
</dbReference>
<dbReference type="PANTHER" id="PTHR22762:SF120">
    <property type="entry name" value="HETEROGLYCAN GLUCOSIDASE 1"/>
    <property type="match status" value="1"/>
</dbReference>
<feature type="domain" description="DUF5110" evidence="8">
    <location>
        <begin position="701"/>
        <end position="772"/>
    </location>
</feature>
<comment type="caution">
    <text evidence="10">The sequence shown here is derived from an EMBL/GenBank/DDBJ whole genome shotgun (WGS) entry which is preliminary data.</text>
</comment>
<dbReference type="Proteomes" id="UP000529795">
    <property type="component" value="Unassembled WGS sequence"/>
</dbReference>
<evidence type="ECO:0000259" key="6">
    <source>
        <dbReference type="Pfam" id="PF01055"/>
    </source>
</evidence>
<evidence type="ECO:0000259" key="7">
    <source>
        <dbReference type="Pfam" id="PF13802"/>
    </source>
</evidence>
<dbReference type="GO" id="GO:0004558">
    <property type="term" value="F:alpha-1,4-glucosidase activity"/>
    <property type="evidence" value="ECO:0007669"/>
    <property type="project" value="UniProtKB-EC"/>
</dbReference>
<organism evidence="10 11">
    <name type="scientific">Sphingomonas jinjuensis</name>
    <dbReference type="NCBI Taxonomy" id="535907"/>
    <lineage>
        <taxon>Bacteria</taxon>
        <taxon>Pseudomonadati</taxon>
        <taxon>Pseudomonadota</taxon>
        <taxon>Alphaproteobacteria</taxon>
        <taxon>Sphingomonadales</taxon>
        <taxon>Sphingomonadaceae</taxon>
        <taxon>Sphingomonas</taxon>
    </lineage>
</organism>
<feature type="signal peptide" evidence="5">
    <location>
        <begin position="1"/>
        <end position="29"/>
    </location>
</feature>
<feature type="domain" description="Glycoside hydrolase family 31 TIM barrel" evidence="6">
    <location>
        <begin position="245"/>
        <end position="579"/>
    </location>
</feature>
<evidence type="ECO:0000313" key="10">
    <source>
        <dbReference type="EMBL" id="MBB4154443.1"/>
    </source>
</evidence>
<dbReference type="GO" id="GO:0005975">
    <property type="term" value="P:carbohydrate metabolic process"/>
    <property type="evidence" value="ECO:0007669"/>
    <property type="project" value="InterPro"/>
</dbReference>
<dbReference type="AlphaFoldDB" id="A0A840F577"/>
<dbReference type="Pfam" id="PF21365">
    <property type="entry name" value="Glyco_hydro_31_3rd"/>
    <property type="match status" value="1"/>
</dbReference>
<dbReference type="Pfam" id="PF17137">
    <property type="entry name" value="DUF5110"/>
    <property type="match status" value="1"/>
</dbReference>
<evidence type="ECO:0000256" key="4">
    <source>
        <dbReference type="RuleBase" id="RU361185"/>
    </source>
</evidence>
<dbReference type="Gene3D" id="2.60.40.1760">
    <property type="entry name" value="glycosyl hydrolase (family 31)"/>
    <property type="match status" value="1"/>
</dbReference>
<comment type="similarity">
    <text evidence="1 4">Belongs to the glycosyl hydrolase 31 family.</text>
</comment>
<keyword evidence="2 4" id="KW-0378">Hydrolase</keyword>
<dbReference type="CDD" id="cd14752">
    <property type="entry name" value="GH31_N"/>
    <property type="match status" value="1"/>
</dbReference>
<dbReference type="PROSITE" id="PS00129">
    <property type="entry name" value="GLYCOSYL_HYDROL_F31_1"/>
    <property type="match status" value="1"/>
</dbReference>
<dbReference type="InterPro" id="IPR013780">
    <property type="entry name" value="Glyco_hydro_b"/>
</dbReference>
<dbReference type="InterPro" id="IPR030458">
    <property type="entry name" value="Glyco_hydro_31_AS"/>
</dbReference>
<dbReference type="InterPro" id="IPR025887">
    <property type="entry name" value="Glyco_hydro_31_N_dom"/>
</dbReference>
<keyword evidence="5" id="KW-0732">Signal</keyword>
<evidence type="ECO:0000259" key="9">
    <source>
        <dbReference type="Pfam" id="PF21365"/>
    </source>
</evidence>
<dbReference type="InterPro" id="IPR011013">
    <property type="entry name" value="Gal_mutarotase_sf_dom"/>
</dbReference>
<dbReference type="Gene3D" id="2.60.40.1180">
    <property type="entry name" value="Golgi alpha-mannosidase II"/>
    <property type="match status" value="2"/>
</dbReference>
<dbReference type="SUPFAM" id="SSF51445">
    <property type="entry name" value="(Trans)glycosidases"/>
    <property type="match status" value="1"/>
</dbReference>
<dbReference type="Gene3D" id="3.20.20.80">
    <property type="entry name" value="Glycosidases"/>
    <property type="match status" value="2"/>
</dbReference>
<evidence type="ECO:0000256" key="2">
    <source>
        <dbReference type="ARBA" id="ARBA00022801"/>
    </source>
</evidence>
<dbReference type="InterPro" id="IPR000322">
    <property type="entry name" value="Glyco_hydro_31_TIM"/>
</dbReference>
<feature type="chain" id="PRO_5032921496" evidence="5">
    <location>
        <begin position="30"/>
        <end position="806"/>
    </location>
</feature>
<dbReference type="RefSeq" id="WP_183984964.1">
    <property type="nucleotide sequence ID" value="NZ_JACIEV010000006.1"/>
</dbReference>
<dbReference type="SUPFAM" id="SSF74650">
    <property type="entry name" value="Galactose mutarotase-like"/>
    <property type="match status" value="1"/>
</dbReference>
<sequence length="806" mass="88540">MRSIIATSLIALAAPLTAAALPTAAIAQAAPAYERSIGGTLTRIDAIAPDIVRIRVSRTGALPEDASWAVLPAMRTARVAVTQAADGFSTAAMRVRVDPATSAISIADAAGKPILIDAAPPSYDGQRFTLNKRLGDGEHIFGLGDKTGPLDRRGRSFTLWNTDAGITETRDPTYKSIPFYLSVGGESGAYGVLLDNTWRSWFDFGHRAAGVTSFGADGGPIDYYVIAGGTPARVVERYADLTGHPPLMPKWAFGYQQSRFSYMSADEVRSLVDRFRADRFPLDVMWLDIDYQYFARPFTTDPKTFPDMGRLVRDVGGKGVKIVAITDLHIAKAPNRGYAPYDEGLHQDRFVHAADGSVFEGWVWPGTSVFPDFTQEASRRWWGTLYKDFVRDGVAGFWNDMNEPALFNVPSSTMPLDTVHRIDGSGFAPRTATHAEVHNVFGMQNFRGTYEGLERLRPTERPFVMTRATYAGGQRWAATWTGDNYSSWSQLRLAISMTLSLGLSGFAWTANDVGGFGGGPSADLLTRWFQVATFMPIFRDHATKGSPPQEPWVHGTEQAAIRRAYVEERYRLFPYFYALAEETHRTGAPMMRPLFYDHPEMVNAPCDTGASFALGRALVIAGNAFGESPAPYDACLPKGRWFDYWTDAEATTTVRDNGPFGKQDVVRLTPRADTLPVFVREGTILPKQPLVQSLSDTPVGPLDLHVWPGPDCATTLYDDDGKADPATRRAYRRQHVSCTGAMGGNRVTLAFAAAQGAYRPWWREMRVTIHGWPATSASRGTVDTARHTVTLTLPASTRPSRIVITS</sequence>
<dbReference type="CDD" id="cd06604">
    <property type="entry name" value="GH31_glucosidase_II_MalA"/>
    <property type="match status" value="1"/>
</dbReference>
<dbReference type="SUPFAM" id="SSF51011">
    <property type="entry name" value="Glycosyl hydrolase domain"/>
    <property type="match status" value="1"/>
</dbReference>